<evidence type="ECO:0000313" key="1">
    <source>
        <dbReference type="Proteomes" id="UP000887574"/>
    </source>
</evidence>
<evidence type="ECO:0000313" key="2">
    <source>
        <dbReference type="WBParaSite" id="jg12679"/>
    </source>
</evidence>
<protein>
    <submittedName>
        <fullName evidence="2">Uncharacterized protein</fullName>
    </submittedName>
</protein>
<dbReference type="WBParaSite" id="jg12679">
    <property type="protein sequence ID" value="jg12679"/>
    <property type="gene ID" value="jg12679"/>
</dbReference>
<accession>A0A915CU66</accession>
<name>A0A915CU66_9BILA</name>
<proteinExistence type="predicted"/>
<keyword evidence="1" id="KW-1185">Reference proteome</keyword>
<organism evidence="1 2">
    <name type="scientific">Ditylenchus dipsaci</name>
    <dbReference type="NCBI Taxonomy" id="166011"/>
    <lineage>
        <taxon>Eukaryota</taxon>
        <taxon>Metazoa</taxon>
        <taxon>Ecdysozoa</taxon>
        <taxon>Nematoda</taxon>
        <taxon>Chromadorea</taxon>
        <taxon>Rhabditida</taxon>
        <taxon>Tylenchina</taxon>
        <taxon>Tylenchomorpha</taxon>
        <taxon>Sphaerularioidea</taxon>
        <taxon>Anguinidae</taxon>
        <taxon>Anguininae</taxon>
        <taxon>Ditylenchus</taxon>
    </lineage>
</organism>
<dbReference type="Proteomes" id="UP000887574">
    <property type="component" value="Unplaced"/>
</dbReference>
<dbReference type="AlphaFoldDB" id="A0A915CU66"/>
<sequence length="84" mass="9829">MDRQQILDLVRIGAELMPLKMLKQKLESAEIDCQNLDNKNRAEFVNKLVAAALDYFQYDPESMIAMHITEEEEAYPEDEDPRKQ</sequence>
<reference evidence="2" key="1">
    <citation type="submission" date="2022-11" db="UniProtKB">
        <authorList>
            <consortium name="WormBaseParasite"/>
        </authorList>
    </citation>
    <scope>IDENTIFICATION</scope>
</reference>